<dbReference type="GeneID" id="42305434"/>
<keyword evidence="7 9" id="KW-0131">Cell cycle</keyword>
<dbReference type="PATRIC" id="fig|47500.12.peg.6648"/>
<feature type="binding site" evidence="9">
    <location>
        <position position="143"/>
    </location>
    <ligand>
        <name>GTP</name>
        <dbReference type="ChEBI" id="CHEBI:37565"/>
    </ligand>
</feature>
<dbReference type="Pfam" id="PF00091">
    <property type="entry name" value="Tubulin"/>
    <property type="match status" value="1"/>
</dbReference>
<dbReference type="GO" id="GO:0000917">
    <property type="term" value="P:division septum assembly"/>
    <property type="evidence" value="ECO:0007669"/>
    <property type="project" value="UniProtKB-KW"/>
</dbReference>
<evidence type="ECO:0000256" key="4">
    <source>
        <dbReference type="ARBA" id="ARBA00022741"/>
    </source>
</evidence>
<evidence type="ECO:0000256" key="10">
    <source>
        <dbReference type="NCBIfam" id="TIGR00065"/>
    </source>
</evidence>
<dbReference type="Pfam" id="PF12327">
    <property type="entry name" value="FtsZ_C"/>
    <property type="match status" value="1"/>
</dbReference>
<dbReference type="PROSITE" id="PS01134">
    <property type="entry name" value="FTSZ_1"/>
    <property type="match status" value="1"/>
</dbReference>
<keyword evidence="2 9" id="KW-0963">Cytoplasm</keyword>
<dbReference type="HAMAP" id="MF_00909">
    <property type="entry name" value="FtsZ"/>
    <property type="match status" value="1"/>
</dbReference>
<dbReference type="GO" id="GO:0032153">
    <property type="term" value="C:cell division site"/>
    <property type="evidence" value="ECO:0007669"/>
    <property type="project" value="UniProtKB-UniRule"/>
</dbReference>
<dbReference type="GO" id="GO:0051258">
    <property type="term" value="P:protein polymerization"/>
    <property type="evidence" value="ECO:0007669"/>
    <property type="project" value="UniProtKB-UniRule"/>
</dbReference>
<evidence type="ECO:0000256" key="1">
    <source>
        <dbReference type="ARBA" id="ARBA00009690"/>
    </source>
</evidence>
<evidence type="ECO:0000256" key="5">
    <source>
        <dbReference type="ARBA" id="ARBA00023134"/>
    </source>
</evidence>
<dbReference type="SUPFAM" id="SSF52490">
    <property type="entry name" value="Tubulin nucleotide-binding domain-like"/>
    <property type="match status" value="1"/>
</dbReference>
<feature type="domain" description="Tubulin/FtsZ 2-layer sandwich" evidence="14">
    <location>
        <begin position="207"/>
        <end position="324"/>
    </location>
</feature>
<dbReference type="SMART" id="SM00864">
    <property type="entry name" value="Tubulin"/>
    <property type="match status" value="1"/>
</dbReference>
<dbReference type="SMART" id="SM00865">
    <property type="entry name" value="Tubulin_C"/>
    <property type="match status" value="1"/>
</dbReference>
<gene>
    <name evidence="9" type="primary">ftsZ</name>
    <name evidence="15" type="ORF">AF333_09490</name>
    <name evidence="16" type="ORF">SAMN04487909_103124</name>
</gene>
<dbReference type="Gene3D" id="3.40.50.1440">
    <property type="entry name" value="Tubulin/FtsZ, GTPase domain"/>
    <property type="match status" value="1"/>
</dbReference>
<evidence type="ECO:0000256" key="7">
    <source>
        <dbReference type="ARBA" id="ARBA00023306"/>
    </source>
</evidence>
<feature type="binding site" evidence="9">
    <location>
        <begin position="108"/>
        <end position="110"/>
    </location>
    <ligand>
        <name>GTP</name>
        <dbReference type="ChEBI" id="CHEBI:37565"/>
    </ligand>
</feature>
<dbReference type="InterPro" id="IPR024757">
    <property type="entry name" value="FtsZ_C"/>
</dbReference>
<dbReference type="GO" id="GO:0005525">
    <property type="term" value="F:GTP binding"/>
    <property type="evidence" value="ECO:0007669"/>
    <property type="project" value="UniProtKB-UniRule"/>
</dbReference>
<dbReference type="FunFam" id="3.30.1330.20:FF:000005">
    <property type="entry name" value="Cell division protein FtsZ"/>
    <property type="match status" value="1"/>
</dbReference>
<dbReference type="PANTHER" id="PTHR30314:SF3">
    <property type="entry name" value="MITOCHONDRIAL DIVISION PROTEIN FSZA"/>
    <property type="match status" value="1"/>
</dbReference>
<dbReference type="PANTHER" id="PTHR30314">
    <property type="entry name" value="CELL DIVISION PROTEIN FTSZ-RELATED"/>
    <property type="match status" value="1"/>
</dbReference>
<evidence type="ECO:0000259" key="14">
    <source>
        <dbReference type="SMART" id="SM00865"/>
    </source>
</evidence>
<dbReference type="OrthoDB" id="9813375at2"/>
<dbReference type="SUPFAM" id="SSF55307">
    <property type="entry name" value="Tubulin C-terminal domain-like"/>
    <property type="match status" value="1"/>
</dbReference>
<keyword evidence="3 9" id="KW-0132">Cell division</keyword>
<keyword evidence="5 9" id="KW-0342">GTP-binding</keyword>
<evidence type="ECO:0000256" key="2">
    <source>
        <dbReference type="ARBA" id="ARBA00022490"/>
    </source>
</evidence>
<dbReference type="GO" id="GO:0005737">
    <property type="term" value="C:cytoplasm"/>
    <property type="evidence" value="ECO:0007669"/>
    <property type="project" value="UniProtKB-SubCell"/>
</dbReference>
<keyword evidence="6 9" id="KW-0717">Septation</keyword>
<evidence type="ECO:0000256" key="8">
    <source>
        <dbReference type="ARBA" id="ARBA00055345"/>
    </source>
</evidence>
<dbReference type="InterPro" id="IPR000158">
    <property type="entry name" value="Cell_div_FtsZ"/>
</dbReference>
<evidence type="ECO:0000256" key="3">
    <source>
        <dbReference type="ARBA" id="ARBA00022618"/>
    </source>
</evidence>
<dbReference type="InterPro" id="IPR020805">
    <property type="entry name" value="Cell_div_FtsZ_CS"/>
</dbReference>
<dbReference type="InterPro" id="IPR037103">
    <property type="entry name" value="Tubulin/FtsZ-like_C"/>
</dbReference>
<evidence type="ECO:0000259" key="13">
    <source>
        <dbReference type="SMART" id="SM00864"/>
    </source>
</evidence>
<comment type="subcellular location">
    <subcellularLocation>
        <location evidence="9">Cytoplasm</location>
    </subcellularLocation>
    <text evidence="9">Assembles at midcell at the inner surface of the cytoplasmic membrane.</text>
</comment>
<dbReference type="Proteomes" id="UP000037269">
    <property type="component" value="Unassembled WGS sequence"/>
</dbReference>
<comment type="subunit">
    <text evidence="9">Homodimer. Polymerizes to form a dynamic ring structure in a strictly GTP-dependent manner. Interacts directly with several other division proteins.</text>
</comment>
<dbReference type="InterPro" id="IPR045061">
    <property type="entry name" value="FtsZ/CetZ"/>
</dbReference>
<dbReference type="InterPro" id="IPR018316">
    <property type="entry name" value="Tubulin/FtsZ_2-layer-sand-dom"/>
</dbReference>
<evidence type="ECO:0000313" key="17">
    <source>
        <dbReference type="Proteomes" id="UP000037269"/>
    </source>
</evidence>
<comment type="function">
    <text evidence="8 9 11">Essential cell division protein that forms a contractile ring structure (Z ring) at the future cell division site. The regulation of the ring assembly controls the timing and the location of cell division. One of the functions of the FtsZ ring is to recruit other cell division proteins to the septum to produce a new cell wall between the dividing cells. Binds GTP and shows GTPase activity.</text>
</comment>
<feature type="domain" description="Tubulin/FtsZ GTPase" evidence="13">
    <location>
        <begin position="13"/>
        <end position="205"/>
    </location>
</feature>
<evidence type="ECO:0000313" key="16">
    <source>
        <dbReference type="EMBL" id="SDI33832.1"/>
    </source>
</evidence>
<feature type="compositionally biased region" description="Basic and acidic residues" evidence="12">
    <location>
        <begin position="326"/>
        <end position="335"/>
    </location>
</feature>
<keyword evidence="4 9" id="KW-0547">Nucleotide-binding</keyword>
<dbReference type="STRING" id="47500.AF333_09490"/>
<feature type="binding site" evidence="9">
    <location>
        <position position="187"/>
    </location>
    <ligand>
        <name>GTP</name>
        <dbReference type="ChEBI" id="CHEBI:37565"/>
    </ligand>
</feature>
<dbReference type="RefSeq" id="WP_043066068.1">
    <property type="nucleotide sequence ID" value="NZ_BJOA01000030.1"/>
</dbReference>
<evidence type="ECO:0000256" key="6">
    <source>
        <dbReference type="ARBA" id="ARBA00023210"/>
    </source>
</evidence>
<dbReference type="Gene3D" id="3.30.1330.20">
    <property type="entry name" value="Tubulin/FtsZ, C-terminal domain"/>
    <property type="match status" value="1"/>
</dbReference>
<dbReference type="InterPro" id="IPR003008">
    <property type="entry name" value="Tubulin_FtsZ_GTPase"/>
</dbReference>
<comment type="similarity">
    <text evidence="1 9 11">Belongs to the FtsZ family.</text>
</comment>
<accession>A0A0D1V8J6</accession>
<dbReference type="CDD" id="cd02201">
    <property type="entry name" value="FtsZ_type1"/>
    <property type="match status" value="1"/>
</dbReference>
<evidence type="ECO:0000256" key="11">
    <source>
        <dbReference type="RuleBase" id="RU000631"/>
    </source>
</evidence>
<dbReference type="GO" id="GO:0030428">
    <property type="term" value="C:cell septum"/>
    <property type="evidence" value="ECO:0007669"/>
    <property type="project" value="UniProtKB-ARBA"/>
</dbReference>
<evidence type="ECO:0000313" key="15">
    <source>
        <dbReference type="EMBL" id="KON95673.1"/>
    </source>
</evidence>
<reference evidence="16 18" key="2">
    <citation type="submission" date="2016-10" db="EMBL/GenBank/DDBJ databases">
        <authorList>
            <person name="de Groot N.N."/>
        </authorList>
    </citation>
    <scope>NUCLEOTIDE SEQUENCE [LARGE SCALE GENOMIC DNA]</scope>
    <source>
        <strain evidence="16 18">DSM 2895</strain>
    </source>
</reference>
<evidence type="ECO:0000256" key="12">
    <source>
        <dbReference type="SAM" id="MobiDB-lite"/>
    </source>
</evidence>
<dbReference type="AlphaFoldDB" id="A0A0D1V8J6"/>
<dbReference type="PROSITE" id="PS01135">
    <property type="entry name" value="FTSZ_2"/>
    <property type="match status" value="1"/>
</dbReference>
<dbReference type="Proteomes" id="UP000182836">
    <property type="component" value="Unassembled WGS sequence"/>
</dbReference>
<feature type="binding site" evidence="9">
    <location>
        <begin position="21"/>
        <end position="25"/>
    </location>
    <ligand>
        <name>GTP</name>
        <dbReference type="ChEBI" id="CHEBI:37565"/>
    </ligand>
</feature>
<sequence>MLEFDLEMDTLAQIKVIGVGGGGSNAVNRMIEGGIQGVEFIAVNTDYQALNLSKAQHKLQIGAKLTRGLGAGANPDVGKKAAEESREQIEQALRGADLVFVTAGMGGGTGTGAAPVIAEIAKEIGALTVGVVTRPFTFEGRKRQVQAEQGICGLKEKVDTLIVIPNDRLLEIVDKNTPMLEAFREADNVLRQGVQGISDLIAVPGLINLDFADVKTIMTERGSALMGIGIATGESRAAEAAKKAICSPLLETSIDGARGVLMNITGGTNLSLYEVNEAADIVASASDAEVNMIFGAVINENLKDEIVVTVIATGFEESQQQMARHPQMDTGRDKQMGVQSPRMPRRASQIETEREIEEPQMPSRPEPRQANGGGLDNLDIPTFLRNRRRKK</sequence>
<proteinExistence type="inferred from homology"/>
<dbReference type="GO" id="GO:0043093">
    <property type="term" value="P:FtsZ-dependent cytokinesis"/>
    <property type="evidence" value="ECO:0007669"/>
    <property type="project" value="UniProtKB-UniRule"/>
</dbReference>
<feature type="binding site" evidence="9">
    <location>
        <position position="139"/>
    </location>
    <ligand>
        <name>GTP</name>
        <dbReference type="ChEBI" id="CHEBI:37565"/>
    </ligand>
</feature>
<dbReference type="NCBIfam" id="TIGR00065">
    <property type="entry name" value="ftsZ"/>
    <property type="match status" value="1"/>
</dbReference>
<dbReference type="EMBL" id="LGUG01000004">
    <property type="protein sequence ID" value="KON95673.1"/>
    <property type="molecule type" value="Genomic_DNA"/>
</dbReference>
<reference evidence="15 17" key="1">
    <citation type="submission" date="2015-07" db="EMBL/GenBank/DDBJ databases">
        <title>Fjat-14205 dsm 2895.</title>
        <authorList>
            <person name="Liu B."/>
            <person name="Wang J."/>
            <person name="Zhu Y."/>
            <person name="Liu G."/>
            <person name="Chen Q."/>
            <person name="Chen Z."/>
            <person name="Lan J."/>
            <person name="Che J."/>
            <person name="Ge C."/>
            <person name="Shi H."/>
            <person name="Pan Z."/>
            <person name="Liu X."/>
        </authorList>
    </citation>
    <scope>NUCLEOTIDE SEQUENCE [LARGE SCALE GENOMIC DNA]</scope>
    <source>
        <strain evidence="15 17">DSM 2895</strain>
    </source>
</reference>
<organism evidence="15 17">
    <name type="scientific">Aneurinibacillus migulanus</name>
    <name type="common">Bacillus migulanus</name>
    <dbReference type="NCBI Taxonomy" id="47500"/>
    <lineage>
        <taxon>Bacteria</taxon>
        <taxon>Bacillati</taxon>
        <taxon>Bacillota</taxon>
        <taxon>Bacilli</taxon>
        <taxon>Bacillales</taxon>
        <taxon>Paenibacillaceae</taxon>
        <taxon>Aneurinibacillus group</taxon>
        <taxon>Aneurinibacillus</taxon>
    </lineage>
</organism>
<dbReference type="GO" id="GO:0003924">
    <property type="term" value="F:GTPase activity"/>
    <property type="evidence" value="ECO:0007669"/>
    <property type="project" value="UniProtKB-UniRule"/>
</dbReference>
<evidence type="ECO:0000256" key="9">
    <source>
        <dbReference type="HAMAP-Rule" id="MF_00909"/>
    </source>
</evidence>
<dbReference type="PRINTS" id="PR00423">
    <property type="entry name" value="CELLDVISFTSZ"/>
</dbReference>
<name>A0A0D1V8J6_ANEMI</name>
<dbReference type="InterPro" id="IPR036525">
    <property type="entry name" value="Tubulin/FtsZ_GTPase_sf"/>
</dbReference>
<keyword evidence="17" id="KW-1185">Reference proteome</keyword>
<dbReference type="FunFam" id="3.40.50.1440:FF:000023">
    <property type="entry name" value="Cell division protein FtsZ"/>
    <property type="match status" value="1"/>
</dbReference>
<dbReference type="EMBL" id="FNED01000003">
    <property type="protein sequence ID" value="SDI33832.1"/>
    <property type="molecule type" value="Genomic_DNA"/>
</dbReference>
<evidence type="ECO:0000313" key="18">
    <source>
        <dbReference type="Proteomes" id="UP000182836"/>
    </source>
</evidence>
<protein>
    <recommendedName>
        <fullName evidence="9 10">Cell division protein FtsZ</fullName>
    </recommendedName>
</protein>
<dbReference type="InterPro" id="IPR008280">
    <property type="entry name" value="Tub_FtsZ_C"/>
</dbReference>
<feature type="region of interest" description="Disordered" evidence="12">
    <location>
        <begin position="318"/>
        <end position="391"/>
    </location>
</feature>